<dbReference type="KEGG" id="wei:EQG49_10465"/>
<proteinExistence type="predicted"/>
<feature type="transmembrane region" description="Helical" evidence="1">
    <location>
        <begin position="12"/>
        <end position="32"/>
    </location>
</feature>
<evidence type="ECO:0000313" key="3">
    <source>
        <dbReference type="Proteomes" id="UP000292886"/>
    </source>
</evidence>
<accession>A0A4P6YVQ5</accession>
<keyword evidence="1" id="KW-1133">Transmembrane helix</keyword>
<dbReference type="RefSeq" id="WP_133363913.1">
    <property type="nucleotide sequence ID" value="NZ_CP037940.1"/>
</dbReference>
<name>A0A4P6YVQ5_9LACO</name>
<keyword evidence="1" id="KW-0812">Transmembrane</keyword>
<reference evidence="3" key="1">
    <citation type="submission" date="2019-03" db="EMBL/GenBank/DDBJ databases">
        <title>Weissella sp. 26KH-42 Genome sequencing.</title>
        <authorList>
            <person name="Heo J."/>
            <person name="Kim S.-J."/>
            <person name="Kim J.-S."/>
            <person name="Hong S.-B."/>
            <person name="Kwon S.-W."/>
        </authorList>
    </citation>
    <scope>NUCLEOTIDE SEQUENCE [LARGE SCALE GENOMIC DNA]</scope>
    <source>
        <strain evidence="3">26KH-42</strain>
    </source>
</reference>
<keyword evidence="1" id="KW-0472">Membrane</keyword>
<dbReference type="EMBL" id="CP037940">
    <property type="protein sequence ID" value="QBO36836.1"/>
    <property type="molecule type" value="Genomic_DNA"/>
</dbReference>
<sequence>MWEQESTAAKHKLVGIGFMFWAVILSIFVAATRTIFDSSLFTDALGVLLVIALVSAVISFVRMSRVA</sequence>
<dbReference type="Proteomes" id="UP000292886">
    <property type="component" value="Chromosome"/>
</dbReference>
<protein>
    <submittedName>
        <fullName evidence="2">Uncharacterized protein</fullName>
    </submittedName>
</protein>
<dbReference type="AlphaFoldDB" id="A0A4P6YVQ5"/>
<evidence type="ECO:0000256" key="1">
    <source>
        <dbReference type="SAM" id="Phobius"/>
    </source>
</evidence>
<keyword evidence="3" id="KW-1185">Reference proteome</keyword>
<organism evidence="2 3">
    <name type="scientific">Periweissella cryptocerci</name>
    <dbReference type="NCBI Taxonomy" id="2506420"/>
    <lineage>
        <taxon>Bacteria</taxon>
        <taxon>Bacillati</taxon>
        <taxon>Bacillota</taxon>
        <taxon>Bacilli</taxon>
        <taxon>Lactobacillales</taxon>
        <taxon>Lactobacillaceae</taxon>
        <taxon>Periweissella</taxon>
    </lineage>
</organism>
<gene>
    <name evidence="2" type="ORF">EQG49_10465</name>
</gene>
<feature type="transmembrane region" description="Helical" evidence="1">
    <location>
        <begin position="44"/>
        <end position="61"/>
    </location>
</feature>
<evidence type="ECO:0000313" key="2">
    <source>
        <dbReference type="EMBL" id="QBO36836.1"/>
    </source>
</evidence>